<keyword evidence="3" id="KW-1185">Reference proteome</keyword>
<protein>
    <submittedName>
        <fullName evidence="2">Uncharacterized protein</fullName>
    </submittedName>
</protein>
<comment type="caution">
    <text evidence="2">The sequence shown here is derived from an EMBL/GenBank/DDBJ whole genome shotgun (WGS) entry which is preliminary data.</text>
</comment>
<feature type="region of interest" description="Disordered" evidence="1">
    <location>
        <begin position="1"/>
        <end position="65"/>
    </location>
</feature>
<name>A0AAP2D6J2_9BACT</name>
<reference evidence="2 3" key="1">
    <citation type="submission" date="2021-05" db="EMBL/GenBank/DDBJ databases">
        <title>A Polyphasic approach of four new species of the genus Ohtaekwangia: Ohtaekwangia histidinii sp. nov., Ohtaekwangia cretensis sp. nov., Ohtaekwangia indiensis sp. nov., Ohtaekwangia reichenbachii sp. nov. from diverse environment.</title>
        <authorList>
            <person name="Octaviana S."/>
        </authorList>
    </citation>
    <scope>NUCLEOTIDE SEQUENCE [LARGE SCALE GENOMIC DNA]</scope>
    <source>
        <strain evidence="2 3">PWU37</strain>
    </source>
</reference>
<dbReference type="AlphaFoldDB" id="A0AAP2D6J2"/>
<evidence type="ECO:0000256" key="1">
    <source>
        <dbReference type="SAM" id="MobiDB-lite"/>
    </source>
</evidence>
<dbReference type="EMBL" id="JAHESC010000007">
    <property type="protein sequence ID" value="MBT1686296.1"/>
    <property type="molecule type" value="Genomic_DNA"/>
</dbReference>
<dbReference type="Proteomes" id="UP001319180">
    <property type="component" value="Unassembled WGS sequence"/>
</dbReference>
<sequence>MKTTTRDNDETSANHPGVSAEGQKKPAQDRASKEFEKGTSKAQPNKKPAGKRLGDESEIDDETTI</sequence>
<feature type="compositionally biased region" description="Acidic residues" evidence="1">
    <location>
        <begin position="56"/>
        <end position="65"/>
    </location>
</feature>
<gene>
    <name evidence="2" type="ORF">KK078_07005</name>
</gene>
<evidence type="ECO:0000313" key="2">
    <source>
        <dbReference type="EMBL" id="MBT1686296.1"/>
    </source>
</evidence>
<evidence type="ECO:0000313" key="3">
    <source>
        <dbReference type="Proteomes" id="UP001319180"/>
    </source>
</evidence>
<proteinExistence type="predicted"/>
<feature type="compositionally biased region" description="Basic and acidic residues" evidence="1">
    <location>
        <begin position="22"/>
        <end position="39"/>
    </location>
</feature>
<accession>A0AAP2D6J2</accession>
<organism evidence="2 3">
    <name type="scientific">Dawidia soli</name>
    <dbReference type="NCBI Taxonomy" id="2782352"/>
    <lineage>
        <taxon>Bacteria</taxon>
        <taxon>Pseudomonadati</taxon>
        <taxon>Bacteroidota</taxon>
        <taxon>Cytophagia</taxon>
        <taxon>Cytophagales</taxon>
        <taxon>Chryseotaleaceae</taxon>
        <taxon>Dawidia</taxon>
    </lineage>
</organism>
<dbReference type="RefSeq" id="WP_254089536.1">
    <property type="nucleotide sequence ID" value="NZ_JAHESC010000007.1"/>
</dbReference>